<reference evidence="2" key="1">
    <citation type="journal article" date="2016" name="Nat. Genet.">
        <title>A high-quality carrot genome assembly provides new insights into carotenoid accumulation and asterid genome evolution.</title>
        <authorList>
            <person name="Iorizzo M."/>
            <person name="Ellison S."/>
            <person name="Senalik D."/>
            <person name="Zeng P."/>
            <person name="Satapoomin P."/>
            <person name="Huang J."/>
            <person name="Bowman M."/>
            <person name="Iovene M."/>
            <person name="Sanseverino W."/>
            <person name="Cavagnaro P."/>
            <person name="Yildiz M."/>
            <person name="Macko-Podgorni A."/>
            <person name="Moranska E."/>
            <person name="Grzebelus E."/>
            <person name="Grzebelus D."/>
            <person name="Ashrafi H."/>
            <person name="Zheng Z."/>
            <person name="Cheng S."/>
            <person name="Spooner D."/>
            <person name="Van Deynze A."/>
            <person name="Simon P."/>
        </authorList>
    </citation>
    <scope>NUCLEOTIDE SEQUENCE [LARGE SCALE GENOMIC DNA]</scope>
    <source>
        <tissue evidence="2">Leaf</tissue>
    </source>
</reference>
<dbReference type="Gramene" id="KZM86262">
    <property type="protein sequence ID" value="KZM86262"/>
    <property type="gene ID" value="DCAR_023396"/>
</dbReference>
<dbReference type="EMBL" id="LNRQ01000007">
    <property type="protein sequence ID" value="KZM86262.1"/>
    <property type="molecule type" value="Genomic_DNA"/>
</dbReference>
<sequence>MAWDDLLHELLSIIFQKLITNKQNVPDLYQCLGVCTSWRHLAKEFLTTLAPAPWLLLEQKIRPQSITFSTITCKIPINADRSARKTTLSFSLFDHAKAYASYDGWLLVGYDDKVFHSSTAFLYNPLSAIILQLPPFAEHLRLDEHSTIKFVMSEGCPTDPRCVLCVKFKVGDGLALAFCKPAPSSDDNILKGKRCLLSSASAYWAVLEKDSSEIEDMIFYCGKFYTIDRYAALSVHNYDANANGFTSETVIVDWFNVFNYNQTRRVSGRSSYQNVANRRVGSRSNYRNCNSLVKSKRGDLLMIKRVFSNNFSRVTESCSIYKLNMSNIDYYYWSEVNNLEDKEALFLGWHDCISVSISDGYPGFKQNHIYFFDNYSPAGKVIRYGVYDLKTRTFLYYSDDNGMDRDAEGYKCCRLFAPSALS</sequence>
<dbReference type="Pfam" id="PF03478">
    <property type="entry name" value="Beta-prop_KIB1-4"/>
    <property type="match status" value="1"/>
</dbReference>
<dbReference type="AlphaFoldDB" id="A0A161ZHJ2"/>
<dbReference type="OrthoDB" id="642536at2759"/>
<evidence type="ECO:0000313" key="2">
    <source>
        <dbReference type="EMBL" id="KZM86262.1"/>
    </source>
</evidence>
<organism evidence="2">
    <name type="scientific">Daucus carota subsp. sativus</name>
    <name type="common">Carrot</name>
    <dbReference type="NCBI Taxonomy" id="79200"/>
    <lineage>
        <taxon>Eukaryota</taxon>
        <taxon>Viridiplantae</taxon>
        <taxon>Streptophyta</taxon>
        <taxon>Embryophyta</taxon>
        <taxon>Tracheophyta</taxon>
        <taxon>Spermatophyta</taxon>
        <taxon>Magnoliopsida</taxon>
        <taxon>eudicotyledons</taxon>
        <taxon>Gunneridae</taxon>
        <taxon>Pentapetalae</taxon>
        <taxon>asterids</taxon>
        <taxon>campanulids</taxon>
        <taxon>Apiales</taxon>
        <taxon>Apiaceae</taxon>
        <taxon>Apioideae</taxon>
        <taxon>Scandiceae</taxon>
        <taxon>Daucinae</taxon>
        <taxon>Daucus</taxon>
        <taxon>Daucus sect. Daucus</taxon>
    </lineage>
</organism>
<reference evidence="3" key="2">
    <citation type="submission" date="2022-03" db="EMBL/GenBank/DDBJ databases">
        <title>Draft title - Genomic analysis of global carrot germplasm unveils the trajectory of domestication and the origin of high carotenoid orange carrot.</title>
        <authorList>
            <person name="Iorizzo M."/>
            <person name="Ellison S."/>
            <person name="Senalik D."/>
            <person name="Macko-Podgorni A."/>
            <person name="Grzebelus D."/>
            <person name="Bostan H."/>
            <person name="Rolling W."/>
            <person name="Curaba J."/>
            <person name="Simon P."/>
        </authorList>
    </citation>
    <scope>NUCLEOTIDE SEQUENCE</scope>
    <source>
        <tissue evidence="3">Leaf</tissue>
    </source>
</reference>
<dbReference type="Gene3D" id="1.20.1280.50">
    <property type="match status" value="1"/>
</dbReference>
<evidence type="ECO:0000313" key="4">
    <source>
        <dbReference type="Proteomes" id="UP000077755"/>
    </source>
</evidence>
<gene>
    <name evidence="2" type="ORF">DCAR_023396</name>
    <name evidence="3" type="ORF">DCAR_0726841</name>
</gene>
<name>A0A161ZHJ2_DAUCS</name>
<dbReference type="Proteomes" id="UP000077755">
    <property type="component" value="Chromosome 7"/>
</dbReference>
<evidence type="ECO:0000259" key="1">
    <source>
        <dbReference type="Pfam" id="PF03478"/>
    </source>
</evidence>
<protein>
    <recommendedName>
        <fullName evidence="1">KIB1-4 beta-propeller domain-containing protein</fullName>
    </recommendedName>
</protein>
<dbReference type="KEGG" id="dcr:108193799"/>
<accession>A0A161ZHJ2</accession>
<dbReference type="EMBL" id="CP093349">
    <property type="protein sequence ID" value="WOH07411.1"/>
    <property type="molecule type" value="Genomic_DNA"/>
</dbReference>
<dbReference type="InterPro" id="IPR005174">
    <property type="entry name" value="KIB1-4_b-propeller"/>
</dbReference>
<keyword evidence="4" id="KW-1185">Reference proteome</keyword>
<dbReference type="InterPro" id="IPR050942">
    <property type="entry name" value="F-box_BR-signaling"/>
</dbReference>
<dbReference type="PANTHER" id="PTHR44259:SF15">
    <property type="entry name" value="F-BOX PROTEIN KIB2-RELATED"/>
    <property type="match status" value="1"/>
</dbReference>
<proteinExistence type="predicted"/>
<evidence type="ECO:0000313" key="3">
    <source>
        <dbReference type="EMBL" id="WOH07411.1"/>
    </source>
</evidence>
<feature type="domain" description="KIB1-4 beta-propeller" evidence="1">
    <location>
        <begin position="87"/>
        <end position="388"/>
    </location>
</feature>
<dbReference type="PANTHER" id="PTHR44259">
    <property type="entry name" value="OS07G0183000 PROTEIN-RELATED"/>
    <property type="match status" value="1"/>
</dbReference>